<accession>A0ABS8CPJ7</accession>
<dbReference type="EMBL" id="JACDXX010000015">
    <property type="protein sequence ID" value="MCB5411321.1"/>
    <property type="molecule type" value="Genomic_DNA"/>
</dbReference>
<dbReference type="RefSeq" id="WP_226936794.1">
    <property type="nucleotide sequence ID" value="NZ_JACDXX010000015.1"/>
</dbReference>
<evidence type="ECO:0000313" key="1">
    <source>
        <dbReference type="EMBL" id="MCB5411321.1"/>
    </source>
</evidence>
<name>A0ABS8CPJ7_9RHOB</name>
<dbReference type="Proteomes" id="UP001198571">
    <property type="component" value="Unassembled WGS sequence"/>
</dbReference>
<protein>
    <submittedName>
        <fullName evidence="1">Uncharacterized protein</fullName>
    </submittedName>
</protein>
<keyword evidence="2" id="KW-1185">Reference proteome</keyword>
<organism evidence="1 2">
    <name type="scientific">Pseudogemmobacter faecipullorum</name>
    <dbReference type="NCBI Taxonomy" id="2755041"/>
    <lineage>
        <taxon>Bacteria</taxon>
        <taxon>Pseudomonadati</taxon>
        <taxon>Pseudomonadota</taxon>
        <taxon>Alphaproteobacteria</taxon>
        <taxon>Rhodobacterales</taxon>
        <taxon>Paracoccaceae</taxon>
        <taxon>Pseudogemmobacter</taxon>
    </lineage>
</organism>
<gene>
    <name evidence="1" type="ORF">H0485_15120</name>
</gene>
<evidence type="ECO:0000313" key="2">
    <source>
        <dbReference type="Proteomes" id="UP001198571"/>
    </source>
</evidence>
<reference evidence="1 2" key="1">
    <citation type="submission" date="2020-07" db="EMBL/GenBank/DDBJ databases">
        <title>Pseudogemmobacter sp. nov., isolated from poultry manure in Taiwan.</title>
        <authorList>
            <person name="Lin S.-Y."/>
            <person name="Tang Y.-S."/>
            <person name="Young C.-C."/>
        </authorList>
    </citation>
    <scope>NUCLEOTIDE SEQUENCE [LARGE SCALE GENOMIC DNA]</scope>
    <source>
        <strain evidence="1 2">CC-YST710</strain>
    </source>
</reference>
<sequence>MYSVDLAPLSLDQFSAFQDWYVKDLAFGTRPFVFPHPITRQPGAWKIVKADPPYRVTKSGMIAAGSDRRRVNLSFSIMSQPHDLMTSLFSGGRAGILIEDFNPANRRLFADAAGLVPALLPGGGVGRVRRRTGTVDAIQTVTASRPILIKWPKGGRRNLLNLNTFSAAISPGENMPPQFGGFNFSRAGGTVLTFVGRGEQNGLPYIDFRISGDPVTTSFCTVSTVQRFSATLGRPSVSSGYIKVPTGAGIARATVSTGQHLGAAFVRYVDTEVVLGTPEAERYVCRSELGGGADSFSMVWRFFGTAVGTPVDAVVRLALPQFEFSSEVSPAQLVTSANEITEPGVPDVWHLASGALPVMLPLGEYGRAFVNYLGALTVDSVTNPSDALLTARLSRALLRQGAFTPVEEARIRQAWGGGLP</sequence>
<comment type="caution">
    <text evidence="1">The sequence shown here is derived from an EMBL/GenBank/DDBJ whole genome shotgun (WGS) entry which is preliminary data.</text>
</comment>
<proteinExistence type="predicted"/>